<feature type="transmembrane region" description="Helical" evidence="1">
    <location>
        <begin position="206"/>
        <end position="224"/>
    </location>
</feature>
<feature type="transmembrane region" description="Helical" evidence="1">
    <location>
        <begin position="277"/>
        <end position="296"/>
    </location>
</feature>
<protein>
    <submittedName>
        <fullName evidence="2">Uncharacterized protein</fullName>
    </submittedName>
</protein>
<feature type="transmembrane region" description="Helical" evidence="1">
    <location>
        <begin position="36"/>
        <end position="53"/>
    </location>
</feature>
<gene>
    <name evidence="2" type="ORF">GNP77_12035</name>
</gene>
<evidence type="ECO:0000256" key="1">
    <source>
        <dbReference type="SAM" id="Phobius"/>
    </source>
</evidence>
<reference evidence="2 3" key="1">
    <citation type="submission" date="2019-11" db="EMBL/GenBank/DDBJ databases">
        <title>Using colonization assays and comparative genomics to discover symbiosis behaviors and factors in Vibrio fischeri.</title>
        <authorList>
            <person name="Bongrand C."/>
            <person name="Moriano-Gutierrez S."/>
            <person name="Arevalo P."/>
            <person name="Mcfall-Ngai M."/>
            <person name="Visick K."/>
            <person name="Polz M.F."/>
            <person name="Ruby E.G."/>
        </authorList>
    </citation>
    <scope>NUCLEOTIDE SEQUENCE [LARGE SCALE GENOMIC DNA]</scope>
    <source>
        <strain evidence="3">emors.3.2</strain>
    </source>
</reference>
<organism evidence="2 3">
    <name type="scientific">Aliivibrio fischeri</name>
    <name type="common">Vibrio fischeri</name>
    <dbReference type="NCBI Taxonomy" id="668"/>
    <lineage>
        <taxon>Bacteria</taxon>
        <taxon>Pseudomonadati</taxon>
        <taxon>Pseudomonadota</taxon>
        <taxon>Gammaproteobacteria</taxon>
        <taxon>Vibrionales</taxon>
        <taxon>Vibrionaceae</taxon>
        <taxon>Aliivibrio</taxon>
    </lineage>
</organism>
<feature type="transmembrane region" description="Helical" evidence="1">
    <location>
        <begin position="170"/>
        <end position="199"/>
    </location>
</feature>
<feature type="transmembrane region" description="Helical" evidence="1">
    <location>
        <begin position="308"/>
        <end position="328"/>
    </location>
</feature>
<dbReference type="AlphaFoldDB" id="A0A6N3Z5T7"/>
<proteinExistence type="predicted"/>
<sequence>MSLISVNLGSGAYLSLLGIVLFISIYFLKINFCYKYYFLLPLVLISSLIGLSHYGDVKFSNIAGFCISLSPFFLFKNISDDVLYKIIQAIKITIILHLLFFWFQVLSYYLISIHFDFLGMIGAKARNFDGSREILGFRVFRGSGLYEEPSTFAAAITILCISIRQRISKVLIIICSFSCFISMSTFGFISGAFLFIYIIESSGLKIKIAAILSALLFFPTIYLYQYNRLFNGHEGDYNAIGVREFFIEHAINRDIYRQILGEGVGTTHLDLFVNNDVGGAFLIYYTFGVLGLPLIFKLISICKFDKVAIIVMFLKLPLYYPIFWFAVWCKLKIENSTK</sequence>
<feature type="transmembrane region" description="Helical" evidence="1">
    <location>
        <begin position="12"/>
        <end position="29"/>
    </location>
</feature>
<dbReference type="RefSeq" id="WP_155673235.1">
    <property type="nucleotide sequence ID" value="NZ_WOBO01000014.1"/>
</dbReference>
<name>A0A6N3Z5T7_ALIFS</name>
<dbReference type="Proteomes" id="UP000435323">
    <property type="component" value="Unassembled WGS sequence"/>
</dbReference>
<keyword evidence="1" id="KW-0472">Membrane</keyword>
<keyword evidence="1" id="KW-0812">Transmembrane</keyword>
<keyword evidence="1" id="KW-1133">Transmembrane helix</keyword>
<evidence type="ECO:0000313" key="3">
    <source>
        <dbReference type="Proteomes" id="UP000435323"/>
    </source>
</evidence>
<evidence type="ECO:0000313" key="2">
    <source>
        <dbReference type="EMBL" id="MUK46110.1"/>
    </source>
</evidence>
<dbReference type="EMBL" id="WOBO01000014">
    <property type="protein sequence ID" value="MUK46110.1"/>
    <property type="molecule type" value="Genomic_DNA"/>
</dbReference>
<feature type="transmembrane region" description="Helical" evidence="1">
    <location>
        <begin position="82"/>
        <end position="100"/>
    </location>
</feature>
<accession>A0A6N3Z5T7</accession>
<comment type="caution">
    <text evidence="2">The sequence shown here is derived from an EMBL/GenBank/DDBJ whole genome shotgun (WGS) entry which is preliminary data.</text>
</comment>